<protein>
    <submittedName>
        <fullName evidence="2">Uncharacterized protein</fullName>
    </submittedName>
</protein>
<name>A0AA36GDF1_CYLNA</name>
<feature type="chain" id="PRO_5041279831" evidence="1">
    <location>
        <begin position="21"/>
        <end position="77"/>
    </location>
</feature>
<gene>
    <name evidence="2" type="ORF">CYNAS_LOCUS1910</name>
</gene>
<keyword evidence="1" id="KW-0732">Signal</keyword>
<accession>A0AA36GDF1</accession>
<feature type="signal peptide" evidence="1">
    <location>
        <begin position="1"/>
        <end position="20"/>
    </location>
</feature>
<reference evidence="2" key="1">
    <citation type="submission" date="2023-07" db="EMBL/GenBank/DDBJ databases">
        <authorList>
            <consortium name="CYATHOMIX"/>
        </authorList>
    </citation>
    <scope>NUCLEOTIDE SEQUENCE</scope>
    <source>
        <strain evidence="2">N/A</strain>
    </source>
</reference>
<proteinExistence type="predicted"/>
<keyword evidence="3" id="KW-1185">Reference proteome</keyword>
<organism evidence="2 3">
    <name type="scientific">Cylicocyclus nassatus</name>
    <name type="common">Nematode worm</name>
    <dbReference type="NCBI Taxonomy" id="53992"/>
    <lineage>
        <taxon>Eukaryota</taxon>
        <taxon>Metazoa</taxon>
        <taxon>Ecdysozoa</taxon>
        <taxon>Nematoda</taxon>
        <taxon>Chromadorea</taxon>
        <taxon>Rhabditida</taxon>
        <taxon>Rhabditina</taxon>
        <taxon>Rhabditomorpha</taxon>
        <taxon>Strongyloidea</taxon>
        <taxon>Strongylidae</taxon>
        <taxon>Cylicocyclus</taxon>
    </lineage>
</organism>
<sequence length="77" mass="8895">MQSLTRLLALLLLAMLGVLAQQQYEEPYPYLPLGYDYPKRYDPDIFDGGLTFKGLRGLRGKRMPYMNLKGLRGKRTL</sequence>
<evidence type="ECO:0000313" key="3">
    <source>
        <dbReference type="Proteomes" id="UP001176961"/>
    </source>
</evidence>
<dbReference type="AlphaFoldDB" id="A0AA36GDF1"/>
<comment type="caution">
    <text evidence="2">The sequence shown here is derived from an EMBL/GenBank/DDBJ whole genome shotgun (WGS) entry which is preliminary data.</text>
</comment>
<evidence type="ECO:0000256" key="1">
    <source>
        <dbReference type="SAM" id="SignalP"/>
    </source>
</evidence>
<dbReference type="EMBL" id="CATQJL010000001">
    <property type="protein sequence ID" value="CAJ0589927.1"/>
    <property type="molecule type" value="Genomic_DNA"/>
</dbReference>
<dbReference type="Proteomes" id="UP001176961">
    <property type="component" value="Unassembled WGS sequence"/>
</dbReference>
<evidence type="ECO:0000313" key="2">
    <source>
        <dbReference type="EMBL" id="CAJ0589927.1"/>
    </source>
</evidence>